<dbReference type="Gene3D" id="1.10.260.40">
    <property type="entry name" value="lambda repressor-like DNA-binding domains"/>
    <property type="match status" value="1"/>
</dbReference>
<dbReference type="Pfam" id="PF00046">
    <property type="entry name" value="Homeodomain"/>
    <property type="match status" value="1"/>
</dbReference>
<evidence type="ECO:0000256" key="1">
    <source>
        <dbReference type="ARBA" id="ARBA00004123"/>
    </source>
</evidence>
<keyword evidence="7" id="KW-0804">Transcription</keyword>
<gene>
    <name evidence="10" type="ORF">EVEC_LOCUS12398</name>
</gene>
<dbReference type="PROSITE" id="PS00027">
    <property type="entry name" value="HOMEOBOX_1"/>
    <property type="match status" value="1"/>
</dbReference>
<evidence type="ECO:0000256" key="7">
    <source>
        <dbReference type="RuleBase" id="RU361194"/>
    </source>
</evidence>
<dbReference type="PROSITE" id="PS00465">
    <property type="entry name" value="POU_2"/>
    <property type="match status" value="1"/>
</dbReference>
<evidence type="ECO:0000313" key="11">
    <source>
        <dbReference type="Proteomes" id="UP000274131"/>
    </source>
</evidence>
<evidence type="ECO:0000256" key="3">
    <source>
        <dbReference type="ARBA" id="ARBA00023155"/>
    </source>
</evidence>
<dbReference type="AlphaFoldDB" id="A0A0N4VQF2"/>
<protein>
    <recommendedName>
        <fullName evidence="7">POU domain protein</fullName>
    </recommendedName>
</protein>
<dbReference type="Proteomes" id="UP000274131">
    <property type="component" value="Unassembled WGS sequence"/>
</dbReference>
<sequence length="475" mass="54200">MTTKKLFTSLQNELSFVSRNNFTKENKALGNDARNESKEERVDLEELENFAQTFKKQRIKFGFTQGDVGMALGRRYGTDFSQTTISRFEALNLSFKNMCKLRPLLKEWLADAEAAIASGASVSDLLEAPSKNSSTQVCYGLFESNKFSRIPYIDGIVSLPDQRLCCEDFSSNSQQGYLECRKGSNSNTTPTPSAGVCRSLAGNKIRKNELEFEKIETYTTKYPNHSLPKNDRKAVCLAEALFAIRKAFPDFSSFPLHEDTLLETSDCLKKVRFYDLNDVEGLEVERRFMDLDFNIYVPQPQDDDLNGVSWTNCWWNGTDRPSDEEIGVDARTFWNCNIYNAAYFNTGYSWNGMGEIYANIKEPTEVKDSEWNWMERCIEDHLLVNGDNGDLTSGKVLAGSPSPSGVALNSGVIPLRKRRKRTNLDATQRSALDQFFKVNPRPDHDKMAQIAEMLELDRDVIRVWFCNRRQKVRKE</sequence>
<keyword evidence="4 5" id="KW-0539">Nucleus</keyword>
<dbReference type="GO" id="GO:0000978">
    <property type="term" value="F:RNA polymerase II cis-regulatory region sequence-specific DNA binding"/>
    <property type="evidence" value="ECO:0007669"/>
    <property type="project" value="TreeGrafter"/>
</dbReference>
<evidence type="ECO:0000256" key="2">
    <source>
        <dbReference type="ARBA" id="ARBA00023125"/>
    </source>
</evidence>
<dbReference type="FunFam" id="1.10.260.40:FF:000001">
    <property type="entry name" value="POU domain protein"/>
    <property type="match status" value="1"/>
</dbReference>
<dbReference type="PANTHER" id="PTHR11636:SF137">
    <property type="entry name" value="HOMEOBOX PROTEIN CEH-18"/>
    <property type="match status" value="1"/>
</dbReference>
<feature type="domain" description="Homeobox" evidence="8">
    <location>
        <begin position="415"/>
        <end position="475"/>
    </location>
</feature>
<evidence type="ECO:0000259" key="9">
    <source>
        <dbReference type="PROSITE" id="PS51179"/>
    </source>
</evidence>
<evidence type="ECO:0000256" key="4">
    <source>
        <dbReference type="ARBA" id="ARBA00023242"/>
    </source>
</evidence>
<dbReference type="PRINTS" id="PR00028">
    <property type="entry name" value="POUDOMAIN"/>
</dbReference>
<dbReference type="Gene3D" id="1.10.10.60">
    <property type="entry name" value="Homeodomain-like"/>
    <property type="match status" value="1"/>
</dbReference>
<dbReference type="STRING" id="51028.A0A0N4VQF2"/>
<dbReference type="SUPFAM" id="SSF47413">
    <property type="entry name" value="lambda repressor-like DNA-binding domains"/>
    <property type="match status" value="1"/>
</dbReference>
<comment type="subcellular location">
    <subcellularLocation>
        <location evidence="1 5 6">Nucleus</location>
    </subcellularLocation>
</comment>
<dbReference type="PANTHER" id="PTHR11636">
    <property type="entry name" value="POU DOMAIN"/>
    <property type="match status" value="1"/>
</dbReference>
<keyword evidence="2 5" id="KW-0238">DNA-binding</keyword>
<dbReference type="InterPro" id="IPR013847">
    <property type="entry name" value="POU"/>
</dbReference>
<reference evidence="12" key="1">
    <citation type="submission" date="2017-02" db="UniProtKB">
        <authorList>
            <consortium name="WormBaseParasite"/>
        </authorList>
    </citation>
    <scope>IDENTIFICATION</scope>
</reference>
<keyword evidence="3 5" id="KW-0371">Homeobox</keyword>
<keyword evidence="11" id="KW-1185">Reference proteome</keyword>
<dbReference type="SMART" id="SM00389">
    <property type="entry name" value="HOX"/>
    <property type="match status" value="1"/>
</dbReference>
<dbReference type="GO" id="GO:0005634">
    <property type="term" value="C:nucleus"/>
    <property type="evidence" value="ECO:0007669"/>
    <property type="project" value="UniProtKB-SubCell"/>
</dbReference>
<dbReference type="InterPro" id="IPR010982">
    <property type="entry name" value="Lambda_DNA-bd_dom_sf"/>
</dbReference>
<dbReference type="GO" id="GO:0000981">
    <property type="term" value="F:DNA-binding transcription factor activity, RNA polymerase II-specific"/>
    <property type="evidence" value="ECO:0007669"/>
    <property type="project" value="InterPro"/>
</dbReference>
<dbReference type="InterPro" id="IPR009057">
    <property type="entry name" value="Homeodomain-like_sf"/>
</dbReference>
<dbReference type="InterPro" id="IPR050255">
    <property type="entry name" value="POU_domain_TF"/>
</dbReference>
<evidence type="ECO:0000256" key="6">
    <source>
        <dbReference type="RuleBase" id="RU000682"/>
    </source>
</evidence>
<evidence type="ECO:0000256" key="5">
    <source>
        <dbReference type="PROSITE-ProRule" id="PRU00108"/>
    </source>
</evidence>
<dbReference type="PROSITE" id="PS00035">
    <property type="entry name" value="POU_1"/>
    <property type="match status" value="1"/>
</dbReference>
<dbReference type="InterPro" id="IPR017970">
    <property type="entry name" value="Homeobox_CS"/>
</dbReference>
<dbReference type="Pfam" id="PF00157">
    <property type="entry name" value="Pou"/>
    <property type="match status" value="1"/>
</dbReference>
<dbReference type="EMBL" id="UXUI01014438">
    <property type="protein sequence ID" value="VDD97647.1"/>
    <property type="molecule type" value="Genomic_DNA"/>
</dbReference>
<name>A0A0N4VQF2_ENTVE</name>
<dbReference type="CDD" id="cd00086">
    <property type="entry name" value="homeodomain"/>
    <property type="match status" value="1"/>
</dbReference>
<reference evidence="10 11" key="2">
    <citation type="submission" date="2018-10" db="EMBL/GenBank/DDBJ databases">
        <authorList>
            <consortium name="Pathogen Informatics"/>
        </authorList>
    </citation>
    <scope>NUCLEOTIDE SEQUENCE [LARGE SCALE GENOMIC DNA]</scope>
</reference>
<accession>A0A0N4VQF2</accession>
<dbReference type="SUPFAM" id="SSF46689">
    <property type="entry name" value="Homeodomain-like"/>
    <property type="match status" value="1"/>
</dbReference>
<evidence type="ECO:0000313" key="12">
    <source>
        <dbReference type="WBParaSite" id="EVEC_0001325101-mRNA-1"/>
    </source>
</evidence>
<proteinExistence type="inferred from homology"/>
<dbReference type="PROSITE" id="PS50071">
    <property type="entry name" value="HOMEOBOX_2"/>
    <property type="match status" value="1"/>
</dbReference>
<dbReference type="InterPro" id="IPR000327">
    <property type="entry name" value="POU_dom"/>
</dbReference>
<organism evidence="12">
    <name type="scientific">Enterobius vermicularis</name>
    <name type="common">Human pinworm</name>
    <dbReference type="NCBI Taxonomy" id="51028"/>
    <lineage>
        <taxon>Eukaryota</taxon>
        <taxon>Metazoa</taxon>
        <taxon>Ecdysozoa</taxon>
        <taxon>Nematoda</taxon>
        <taxon>Chromadorea</taxon>
        <taxon>Rhabditida</taxon>
        <taxon>Spirurina</taxon>
        <taxon>Oxyuridomorpha</taxon>
        <taxon>Oxyuroidea</taxon>
        <taxon>Oxyuridae</taxon>
        <taxon>Enterobius</taxon>
    </lineage>
</organism>
<comment type="similarity">
    <text evidence="7">Belongs to the POU transcription factor family.</text>
</comment>
<dbReference type="InterPro" id="IPR001356">
    <property type="entry name" value="HD"/>
</dbReference>
<dbReference type="PROSITE" id="PS51179">
    <property type="entry name" value="POU_3"/>
    <property type="match status" value="1"/>
</dbReference>
<dbReference type="SMART" id="SM00352">
    <property type="entry name" value="POU"/>
    <property type="match status" value="1"/>
</dbReference>
<feature type="domain" description="POU-specific" evidence="9">
    <location>
        <begin position="39"/>
        <end position="113"/>
    </location>
</feature>
<evidence type="ECO:0000313" key="10">
    <source>
        <dbReference type="EMBL" id="VDD97647.1"/>
    </source>
</evidence>
<evidence type="ECO:0000259" key="8">
    <source>
        <dbReference type="PROSITE" id="PS50071"/>
    </source>
</evidence>
<dbReference type="OrthoDB" id="6358449at2759"/>
<dbReference type="WBParaSite" id="EVEC_0001325101-mRNA-1">
    <property type="protein sequence ID" value="EVEC_0001325101-mRNA-1"/>
    <property type="gene ID" value="EVEC_0001325101"/>
</dbReference>
<dbReference type="GO" id="GO:0030154">
    <property type="term" value="P:cell differentiation"/>
    <property type="evidence" value="ECO:0007669"/>
    <property type="project" value="UniProtKB-ARBA"/>
</dbReference>